<sequence length="114" mass="13106">MGLRPKPVAMHKGKLHWIDHDEVTLTSFLWNFPANVGKETPALTIVAEIETLHSCAFPGFFKPSIQEVWNQIPELFKDIDLHAFETNLISNDLNECLTEDQSSHIARTRFYKVK</sequence>
<proteinExistence type="predicted"/>
<accession>A0A0F9X4M8</accession>
<evidence type="ECO:0000313" key="1">
    <source>
        <dbReference type="EMBL" id="KKN93771.1"/>
    </source>
</evidence>
<dbReference type="EMBL" id="LAZR01000084">
    <property type="protein sequence ID" value="KKN93771.1"/>
    <property type="molecule type" value="Genomic_DNA"/>
</dbReference>
<name>A0A0F9X4M8_9ZZZZ</name>
<protein>
    <submittedName>
        <fullName evidence="1">Uncharacterized protein</fullName>
    </submittedName>
</protein>
<reference evidence="1" key="1">
    <citation type="journal article" date="2015" name="Nature">
        <title>Complex archaea that bridge the gap between prokaryotes and eukaryotes.</title>
        <authorList>
            <person name="Spang A."/>
            <person name="Saw J.H."/>
            <person name="Jorgensen S.L."/>
            <person name="Zaremba-Niedzwiedzka K."/>
            <person name="Martijn J."/>
            <person name="Lind A.E."/>
            <person name="van Eijk R."/>
            <person name="Schleper C."/>
            <person name="Guy L."/>
            <person name="Ettema T.J."/>
        </authorList>
    </citation>
    <scope>NUCLEOTIDE SEQUENCE</scope>
</reference>
<organism evidence="1">
    <name type="scientific">marine sediment metagenome</name>
    <dbReference type="NCBI Taxonomy" id="412755"/>
    <lineage>
        <taxon>unclassified sequences</taxon>
        <taxon>metagenomes</taxon>
        <taxon>ecological metagenomes</taxon>
    </lineage>
</organism>
<dbReference type="AlphaFoldDB" id="A0A0F9X4M8"/>
<comment type="caution">
    <text evidence="1">The sequence shown here is derived from an EMBL/GenBank/DDBJ whole genome shotgun (WGS) entry which is preliminary data.</text>
</comment>
<gene>
    <name evidence="1" type="ORF">LCGC14_0196040</name>
</gene>